<dbReference type="RefSeq" id="WP_152839012.1">
    <property type="nucleotide sequence ID" value="NZ_WHUG01000006.1"/>
</dbReference>
<reference evidence="1 2" key="1">
    <citation type="submission" date="2019-10" db="EMBL/GenBank/DDBJ databases">
        <title>Two novel species isolated from a subtropical stream in China.</title>
        <authorList>
            <person name="Lu H."/>
        </authorList>
    </citation>
    <scope>NUCLEOTIDE SEQUENCE [LARGE SCALE GENOMIC DNA]</scope>
    <source>
        <strain evidence="1 2">FT29W</strain>
    </source>
</reference>
<dbReference type="AlphaFoldDB" id="A0A6A7N490"/>
<gene>
    <name evidence="1" type="ORF">GEV02_16420</name>
</gene>
<dbReference type="EMBL" id="WHUG01000006">
    <property type="protein sequence ID" value="MQA39737.1"/>
    <property type="molecule type" value="Genomic_DNA"/>
</dbReference>
<accession>A0A6A7N490</accession>
<name>A0A6A7N490_9BURK</name>
<dbReference type="Proteomes" id="UP000440498">
    <property type="component" value="Unassembled WGS sequence"/>
</dbReference>
<keyword evidence="2" id="KW-1185">Reference proteome</keyword>
<proteinExistence type="predicted"/>
<comment type="caution">
    <text evidence="1">The sequence shown here is derived from an EMBL/GenBank/DDBJ whole genome shotgun (WGS) entry which is preliminary data.</text>
</comment>
<organism evidence="1 2">
    <name type="scientific">Rugamonas aquatica</name>
    <dbReference type="NCBI Taxonomy" id="2743357"/>
    <lineage>
        <taxon>Bacteria</taxon>
        <taxon>Pseudomonadati</taxon>
        <taxon>Pseudomonadota</taxon>
        <taxon>Betaproteobacteria</taxon>
        <taxon>Burkholderiales</taxon>
        <taxon>Oxalobacteraceae</taxon>
        <taxon>Telluria group</taxon>
        <taxon>Rugamonas</taxon>
    </lineage>
</organism>
<protein>
    <submittedName>
        <fullName evidence="1">Uncharacterized protein</fullName>
    </submittedName>
</protein>
<sequence>MSVTSTYSFIQGFFNGVFVGQNTVSAADQPFSESAPGSGVFTVHRPNGENLVDLGKLINTNANVGMVAKQLIAAGASLTSGIRVQAMPWISVPYFAQSPAAHKPFDMLAKVNFDFHIETPWFCSDIDGTISVFLFMFLDGQKHLHVTVDGSWFSFDGGAPFCAGPASDALKAAMPAVRKQVQDLLPQLTSAIANVKFSKPYFLPGNGTKTAGPFVQNASADVSLGLLLA</sequence>
<evidence type="ECO:0000313" key="2">
    <source>
        <dbReference type="Proteomes" id="UP000440498"/>
    </source>
</evidence>
<evidence type="ECO:0000313" key="1">
    <source>
        <dbReference type="EMBL" id="MQA39737.1"/>
    </source>
</evidence>